<feature type="compositionally biased region" description="Basic and acidic residues" evidence="7">
    <location>
        <begin position="1"/>
        <end position="26"/>
    </location>
</feature>
<keyword evidence="10" id="KW-1185">Reference proteome</keyword>
<dbReference type="AlphaFoldDB" id="A0AAW1TE10"/>
<dbReference type="Proteomes" id="UP001485043">
    <property type="component" value="Unassembled WGS sequence"/>
</dbReference>
<evidence type="ECO:0000313" key="10">
    <source>
        <dbReference type="Proteomes" id="UP001485043"/>
    </source>
</evidence>
<dbReference type="PANTHER" id="PTHR11654">
    <property type="entry name" value="OLIGOPEPTIDE TRANSPORTER-RELATED"/>
    <property type="match status" value="1"/>
</dbReference>
<evidence type="ECO:0000256" key="5">
    <source>
        <dbReference type="ARBA" id="ARBA00023136"/>
    </source>
</evidence>
<dbReference type="GO" id="GO:0016020">
    <property type="term" value="C:membrane"/>
    <property type="evidence" value="ECO:0007669"/>
    <property type="project" value="UniProtKB-SubCell"/>
</dbReference>
<dbReference type="InterPro" id="IPR036259">
    <property type="entry name" value="MFS_trans_sf"/>
</dbReference>
<feature type="region of interest" description="Disordered" evidence="7">
    <location>
        <begin position="1"/>
        <end position="34"/>
    </location>
</feature>
<dbReference type="EMBL" id="JALJOV010000045">
    <property type="protein sequence ID" value="KAK9868107.1"/>
    <property type="molecule type" value="Genomic_DNA"/>
</dbReference>
<evidence type="ECO:0000256" key="6">
    <source>
        <dbReference type="RuleBase" id="RU003755"/>
    </source>
</evidence>
<evidence type="ECO:0000256" key="1">
    <source>
        <dbReference type="ARBA" id="ARBA00004141"/>
    </source>
</evidence>
<evidence type="ECO:0000313" key="9">
    <source>
        <dbReference type="EMBL" id="KAK9868107.1"/>
    </source>
</evidence>
<feature type="transmembrane region" description="Helical" evidence="8">
    <location>
        <begin position="150"/>
        <end position="172"/>
    </location>
</feature>
<name>A0AAW1TE10_9CHLO</name>
<dbReference type="InterPro" id="IPR000109">
    <property type="entry name" value="POT_fam"/>
</dbReference>
<dbReference type="PROSITE" id="PS01022">
    <property type="entry name" value="PTR2_1"/>
    <property type="match status" value="1"/>
</dbReference>
<dbReference type="Gene3D" id="1.20.1250.20">
    <property type="entry name" value="MFS general substrate transporter like domains"/>
    <property type="match status" value="2"/>
</dbReference>
<comment type="caution">
    <text evidence="9">The sequence shown here is derived from an EMBL/GenBank/DDBJ whole genome shotgun (WGS) entry which is preliminary data.</text>
</comment>
<feature type="transmembrane region" description="Helical" evidence="8">
    <location>
        <begin position="468"/>
        <end position="489"/>
    </location>
</feature>
<dbReference type="GO" id="GO:0006857">
    <property type="term" value="P:oligopeptide transport"/>
    <property type="evidence" value="ECO:0007669"/>
    <property type="project" value="InterPro"/>
</dbReference>
<comment type="similarity">
    <text evidence="2 6">Belongs to the major facilitator superfamily. Proton-dependent oligopeptide transporter (POT/PTR) (TC 2.A.17) family.</text>
</comment>
<reference evidence="9 10" key="1">
    <citation type="journal article" date="2024" name="Nat. Commun.">
        <title>Phylogenomics reveals the evolutionary origins of lichenization in chlorophyte algae.</title>
        <authorList>
            <person name="Puginier C."/>
            <person name="Libourel C."/>
            <person name="Otte J."/>
            <person name="Skaloud P."/>
            <person name="Haon M."/>
            <person name="Grisel S."/>
            <person name="Petersen M."/>
            <person name="Berrin J.G."/>
            <person name="Delaux P.M."/>
            <person name="Dal Grande F."/>
            <person name="Keller J."/>
        </authorList>
    </citation>
    <scope>NUCLEOTIDE SEQUENCE [LARGE SCALE GENOMIC DNA]</scope>
    <source>
        <strain evidence="9 10">SAG 2523</strain>
    </source>
</reference>
<evidence type="ECO:0000256" key="3">
    <source>
        <dbReference type="ARBA" id="ARBA00022692"/>
    </source>
</evidence>
<comment type="subcellular location">
    <subcellularLocation>
        <location evidence="1 6">Membrane</location>
        <topology evidence="1 6">Multi-pass membrane protein</topology>
    </subcellularLocation>
</comment>
<sequence>MSSDQDGHERPSERRPLLTNGNRRDEEEPNQPKQRSTLFTVCPFILGNEFCERLAFYGLATNLVIYLQTVMGADPASAATNLMVFEGTCYLTPLLGAWLADSLWGRYKTILVFSLIYMIGMITLALTAWLPGLTPKEFGDTATPLQNGVLYGSLYIVALGTGGIKPNVAAFGADQFDEANPRDRREKTSFFNWFYFAVNIGSLLACSVIVYVQENISWAVGFAIPAVAMLLAVIIFISGSKSYTHVLPSESPITRVFKVMSAATRGWWKAWRKKRSNAQAQARFGGPANLPPEYYSIAAAMRRTHSYSWLDEACEQPAEGEWRVGGYSSAQVVEEVRLVLRMLPIFCTTAPLLDCLLPSGFIPLLRRCNKKITLLQRIGWGLVVTILAMLAAAACEYQRLRLFHQGKVMDGPYGLPLGSRQHPKVVDMSVFWQVPQYLLIGLSEVFASIGQLEFFYDQAPDVMRSCSMALQLASVAIGSYLSGAVVWGIQKLSAEWGFLARISAWTDDPKFASKRHGWLPNDLNHGRLDLFFLFLAGLMVVNLAWFLWVAMGYQYKAVEHVPRAAPAHKPPTGRPPPGWMQPQVVRGTHQTAPQEIGAALPPPLDDVGMYGRSVTFVPDSPAIPAPFR</sequence>
<keyword evidence="3 6" id="KW-0812">Transmembrane</keyword>
<evidence type="ECO:0000256" key="8">
    <source>
        <dbReference type="SAM" id="Phobius"/>
    </source>
</evidence>
<dbReference type="PROSITE" id="PS01023">
    <property type="entry name" value="PTR2_2"/>
    <property type="match status" value="1"/>
</dbReference>
<evidence type="ECO:0000256" key="4">
    <source>
        <dbReference type="ARBA" id="ARBA00022989"/>
    </source>
</evidence>
<gene>
    <name evidence="9" type="ORF">WJX84_007847</name>
</gene>
<keyword evidence="5 8" id="KW-0472">Membrane</keyword>
<dbReference type="Pfam" id="PF00854">
    <property type="entry name" value="PTR2"/>
    <property type="match status" value="2"/>
</dbReference>
<feature type="transmembrane region" description="Helical" evidence="8">
    <location>
        <begin position="110"/>
        <end position="130"/>
    </location>
</feature>
<organism evidence="9 10">
    <name type="scientific">Apatococcus fuscideae</name>
    <dbReference type="NCBI Taxonomy" id="2026836"/>
    <lineage>
        <taxon>Eukaryota</taxon>
        <taxon>Viridiplantae</taxon>
        <taxon>Chlorophyta</taxon>
        <taxon>core chlorophytes</taxon>
        <taxon>Trebouxiophyceae</taxon>
        <taxon>Chlorellales</taxon>
        <taxon>Chlorellaceae</taxon>
        <taxon>Apatococcus</taxon>
    </lineage>
</organism>
<dbReference type="GO" id="GO:0022857">
    <property type="term" value="F:transmembrane transporter activity"/>
    <property type="evidence" value="ECO:0007669"/>
    <property type="project" value="InterPro"/>
</dbReference>
<feature type="transmembrane region" description="Helical" evidence="8">
    <location>
        <begin position="530"/>
        <end position="553"/>
    </location>
</feature>
<accession>A0AAW1TE10</accession>
<proteinExistence type="inferred from homology"/>
<feature type="transmembrane region" description="Helical" evidence="8">
    <location>
        <begin position="218"/>
        <end position="237"/>
    </location>
</feature>
<feature type="transmembrane region" description="Helical" evidence="8">
    <location>
        <begin position="374"/>
        <end position="394"/>
    </location>
</feature>
<feature type="transmembrane region" description="Helical" evidence="8">
    <location>
        <begin position="79"/>
        <end position="98"/>
    </location>
</feature>
<keyword evidence="6" id="KW-0813">Transport</keyword>
<keyword evidence="4 8" id="KW-1133">Transmembrane helix</keyword>
<dbReference type="SUPFAM" id="SSF103473">
    <property type="entry name" value="MFS general substrate transporter"/>
    <property type="match status" value="1"/>
</dbReference>
<dbReference type="InterPro" id="IPR018456">
    <property type="entry name" value="PTR2_symporter_CS"/>
</dbReference>
<feature type="transmembrane region" description="Helical" evidence="8">
    <location>
        <begin position="437"/>
        <end position="456"/>
    </location>
</feature>
<protein>
    <submittedName>
        <fullName evidence="9">Uncharacterized protein</fullName>
    </submittedName>
</protein>
<evidence type="ECO:0000256" key="7">
    <source>
        <dbReference type="SAM" id="MobiDB-lite"/>
    </source>
</evidence>
<evidence type="ECO:0000256" key="2">
    <source>
        <dbReference type="ARBA" id="ARBA00005982"/>
    </source>
</evidence>
<feature type="transmembrane region" description="Helical" evidence="8">
    <location>
        <begin position="193"/>
        <end position="212"/>
    </location>
</feature>
<feature type="transmembrane region" description="Helical" evidence="8">
    <location>
        <begin position="54"/>
        <end position="73"/>
    </location>
</feature>